<evidence type="ECO:0008006" key="4">
    <source>
        <dbReference type="Google" id="ProtNLM"/>
    </source>
</evidence>
<accession>A0ABT1JI21</accession>
<feature type="region of interest" description="Disordered" evidence="1">
    <location>
        <begin position="45"/>
        <end position="66"/>
    </location>
</feature>
<evidence type="ECO:0000313" key="3">
    <source>
        <dbReference type="Proteomes" id="UP000791080"/>
    </source>
</evidence>
<protein>
    <recommendedName>
        <fullName evidence="4">Glycosyl hydrolase family 98 putative carbohydrate-binding module domain-containing protein</fullName>
    </recommendedName>
</protein>
<organism evidence="2 3">
    <name type="scientific">Actinoalloteichus caeruleus DSM 43889</name>
    <dbReference type="NCBI Taxonomy" id="1120930"/>
    <lineage>
        <taxon>Bacteria</taxon>
        <taxon>Bacillati</taxon>
        <taxon>Actinomycetota</taxon>
        <taxon>Actinomycetes</taxon>
        <taxon>Pseudonocardiales</taxon>
        <taxon>Pseudonocardiaceae</taxon>
        <taxon>Actinoalloteichus</taxon>
        <taxon>Actinoalloteichus cyanogriseus</taxon>
    </lineage>
</organism>
<name>A0ABT1JI21_ACTCY</name>
<gene>
    <name evidence="2" type="ORF">G443_002388</name>
</gene>
<keyword evidence="3" id="KW-1185">Reference proteome</keyword>
<proteinExistence type="predicted"/>
<evidence type="ECO:0000256" key="1">
    <source>
        <dbReference type="SAM" id="MobiDB-lite"/>
    </source>
</evidence>
<sequence>MARIGLVGAIVTTLITAVAGVFTAYFAGREVGGNEAATVTVTETAAPDPPAVTDTGAGGTDAAGDEQGRNTAVAAVGEIRLVDQTAVDGGYDFDIGSATVLRQEYPDALVQSGPCEAAITYNIPADVGEFHTEVALSDSSPNTSRTLLTQVDDGPVERTKVVPGVLSEVTVDVSAGFRITLAVEADDCDYWDGATFTVLPNPVFRP</sequence>
<dbReference type="EMBL" id="AUBJ02000001">
    <property type="protein sequence ID" value="MCP2332118.1"/>
    <property type="molecule type" value="Genomic_DNA"/>
</dbReference>
<dbReference type="Proteomes" id="UP000791080">
    <property type="component" value="Unassembled WGS sequence"/>
</dbReference>
<comment type="caution">
    <text evidence="2">The sequence shown here is derived from an EMBL/GenBank/DDBJ whole genome shotgun (WGS) entry which is preliminary data.</text>
</comment>
<dbReference type="RefSeq" id="WP_016700191.1">
    <property type="nucleotide sequence ID" value="NZ_AUBJ02000001.1"/>
</dbReference>
<reference evidence="2 3" key="1">
    <citation type="submission" date="2022-06" db="EMBL/GenBank/DDBJ databases">
        <title>Genomic Encyclopedia of Type Strains, Phase I: the one thousand microbial genomes (KMG-I) project.</title>
        <authorList>
            <person name="Kyrpides N."/>
        </authorList>
    </citation>
    <scope>NUCLEOTIDE SEQUENCE [LARGE SCALE GENOMIC DNA]</scope>
    <source>
        <strain evidence="2 3">DSM 43889</strain>
    </source>
</reference>
<feature type="compositionally biased region" description="Low complexity" evidence="1">
    <location>
        <begin position="45"/>
        <end position="55"/>
    </location>
</feature>
<evidence type="ECO:0000313" key="2">
    <source>
        <dbReference type="EMBL" id="MCP2332118.1"/>
    </source>
</evidence>